<organism evidence="1 2">
    <name type="scientific">Pendulispora rubella</name>
    <dbReference type="NCBI Taxonomy" id="2741070"/>
    <lineage>
        <taxon>Bacteria</taxon>
        <taxon>Pseudomonadati</taxon>
        <taxon>Myxococcota</taxon>
        <taxon>Myxococcia</taxon>
        <taxon>Myxococcales</taxon>
        <taxon>Sorangiineae</taxon>
        <taxon>Pendulisporaceae</taxon>
        <taxon>Pendulispora</taxon>
    </lineage>
</organism>
<evidence type="ECO:0000313" key="2">
    <source>
        <dbReference type="Proteomes" id="UP001374803"/>
    </source>
</evidence>
<dbReference type="EMBL" id="CP089983">
    <property type="protein sequence ID" value="WXB08071.1"/>
    <property type="molecule type" value="Genomic_DNA"/>
</dbReference>
<name>A0ABZ2LE56_9BACT</name>
<evidence type="ECO:0000313" key="1">
    <source>
        <dbReference type="EMBL" id="WXB08071.1"/>
    </source>
</evidence>
<sequence>MKTMALFPLPWRARNEPKAEPAANPPGPPPCEIAQVDLDMLAAARTGRVAYTLPGLGWRYG</sequence>
<accession>A0ABZ2LE56</accession>
<proteinExistence type="predicted"/>
<dbReference type="RefSeq" id="WP_394837746.1">
    <property type="nucleotide sequence ID" value="NZ_CP089929.1"/>
</dbReference>
<dbReference type="Proteomes" id="UP001374803">
    <property type="component" value="Chromosome"/>
</dbReference>
<reference evidence="1" key="1">
    <citation type="submission" date="2021-12" db="EMBL/GenBank/DDBJ databases">
        <title>Discovery of the Pendulisporaceae a myxobacterial family with distinct sporulation behavior and unique specialized metabolism.</title>
        <authorList>
            <person name="Garcia R."/>
            <person name="Popoff A."/>
            <person name="Bader C.D."/>
            <person name="Loehr J."/>
            <person name="Walesch S."/>
            <person name="Walt C."/>
            <person name="Boldt J."/>
            <person name="Bunk B."/>
            <person name="Haeckl F.J.F.P.J."/>
            <person name="Gunesch A.P."/>
            <person name="Birkelbach J."/>
            <person name="Nuebel U."/>
            <person name="Pietschmann T."/>
            <person name="Bach T."/>
            <person name="Mueller R."/>
        </authorList>
    </citation>
    <scope>NUCLEOTIDE SEQUENCE</scope>
    <source>
        <strain evidence="1">MSr11367</strain>
    </source>
</reference>
<keyword evidence="2" id="KW-1185">Reference proteome</keyword>
<gene>
    <name evidence="1" type="ORF">LVJ94_12615</name>
</gene>
<protein>
    <submittedName>
        <fullName evidence="1">Uncharacterized protein</fullName>
    </submittedName>
</protein>